<evidence type="ECO:0000256" key="2">
    <source>
        <dbReference type="ARBA" id="ARBA00022679"/>
    </source>
</evidence>
<dbReference type="InterPro" id="IPR000477">
    <property type="entry name" value="RT_dom"/>
</dbReference>
<name>A0A6L2LCG1_TANCI</name>
<dbReference type="Gene3D" id="3.30.70.270">
    <property type="match status" value="2"/>
</dbReference>
<sequence>MAAEGNGDLPVHDLRTMEELCQPSLNGRGGPIALISIQATNFGLKNDMIQQVQNSCQFHGLSGDDANKHLDKFLHVTQSIKVNAVTDDALLLYLFPHSLTHHATAWFDRLPRNSINIFEQMAKMFLGKYFSPSMVTKLRNEITNFRQPPDESLFEAWEHYKLSIDRCPNHNMLPVTQIDTFYNGLTLRHRDTINAAGGTFMKRCPEECYELIENMTTHHNDWDTSAQRSESSSSITSSSDTEIAALKAEMTEINKSLMRDLQVNQQVKVVTLNCETCGGPHSFNDCPVIIGNTQNVYAAGAYQGNTIANPKEDLKGITTRSRTAYQGPTIPTTSSSLPPVVERETEATKDMLHPTNNGSTEDVQPPVVQSESPILNSEPVVSPIIEPVASPVSALKPNQRPSIPYTSRFQDQKLRDKANDQIDKFFQIFKDLNFNISFVDALILMPKFSPTIKTLLTNKDKLSELARNPLNEHCLANKLSLLDLSPTCMTLELAARLISRPVGVFEDVFFKVGELTLHVGKKAITFNLDQILRYSANYNDMTTNRIDVTDMACEEYSQEVLGFSDVIASGNPTPYYDPIVSTTSPTLTPFGNSNFLLEEVNAFLALEDDPTSLEVDRSYVDAEGDIILLEELKICEAKTDKSSINEPPEVELKDLPPHLEYVFLEGDDKLLVIIAKDLSVEENIALITEDFEPAVQHQRRVNPKIHDVVKNEVLKLLDAGLIYPISDSPWVSPVHCVPKKGGFTIVENEENELIPTHLVTGWRMCIDYRTFQRCMMAIFHDMIEKTIEVFMDDFSAFGNSFQTCLSHLENMLKFRGVTDWHLEPRFIENQPDSPEVALQSPIQTPPVPQDEDEREPMFIQPHDPDYKPRPTYPEYIPLEDEHVLLVEEQPLPPVVSPTVESPEGDDGYDDDGHLSRDDVDDEDEDEEEEEEHLALADSAIVIPTDELVSPPDGIDPVERLLAMPTLSPSPLTSLSPPSAGERLARFMAPAACPSPPLVPSPLLPSSGFPTQIQTLKLASTRALIDAATAVIPSPPLPPPLYIPLPVDCRDDILEIEMPPRKRLCLSSLRSRYEIRESFTARPTEDRGIDYGFVSTLDAEAELLALREQPRRARQPGGDARVLITRMLLGMLIVTSRDLCYFILLGHYTGIRIMAPVTRQGPNVPPNNANQNNMTPESIQAMIDQALLQNSTNGDGSRSLHEDNRRNVQTTCHYFYADFMKCQPLNFKGTEGVVGLTRWIENMESVFQISSCAIENQGEIKKLEIELWNLKVKGNDVPTYTKRFQELTLICTKFFANETKKIDKQTNNKRKADDSLRNNHGHQQQPLKRKNVTKVYNMGTGEKKSYSGNLPKSSGNANVVNAQRNNGANPKGNGCFEYGAPWHFKRDCPKLKNKDGENVNAQGWVYAVGKAERKWNASRDPDSNVVTGMFLLNNRYASILFDTGADRSFISTAFSSLIDIVPTPLGNSYDVELADGKIVEDVRSFWHKYPPRRRKTSRKENNSRTYQSSEISLKCFPEDLSGLPSARIVEFQIDLILGAAPVARAPYQLAPFEMKELSKQLQELSDKGCIRPSSSPWGAPVLFVKKKDGSFKICIDYCELNKLTVKNRYPLPRIDDLFDQLQGSSIYSKIDLRSIYHQLRVREQDILKTAFRTRYGHYEFQVMPFGLKNAPAVFMDLMNQVCKPYLDKFVIVFIDDILICSKDKKEHEENLKATLELLRKEKLGIHVDPAKIKYIKDWASPKTPTKICQFLGLAGYYRRFIEGFSKIAKSITKLTQKGIKFDWEGSKDFVVYCDASHKGLGNVLIQREKVIAYASRQLKAAPYEALYGQKCRSPVCWAEVREAQLTGLEMIQETTKKIVLIKQRIQATQDRQKSYANLKRKPMEFEIRDRVMLKVSPWKEVVRFDKRGKLNPRYVRPFKVLAKVRKVAYRLELP</sequence>
<feature type="compositionally biased region" description="Basic and acidic residues" evidence="8">
    <location>
        <begin position="1301"/>
        <end position="1316"/>
    </location>
</feature>
<dbReference type="InterPro" id="IPR005162">
    <property type="entry name" value="Retrotrans_gag_dom"/>
</dbReference>
<evidence type="ECO:0000256" key="4">
    <source>
        <dbReference type="ARBA" id="ARBA00022722"/>
    </source>
</evidence>
<keyword evidence="3" id="KW-0548">Nucleotidyltransferase</keyword>
<comment type="caution">
    <text evidence="10">The sequence shown here is derived from an EMBL/GenBank/DDBJ whole genome shotgun (WGS) entry which is preliminary data.</text>
</comment>
<dbReference type="Pfam" id="PF00078">
    <property type="entry name" value="RVT_1"/>
    <property type="match status" value="1"/>
</dbReference>
<keyword evidence="1" id="KW-0645">Protease</keyword>
<dbReference type="Pfam" id="PF24626">
    <property type="entry name" value="SH3_Tf2-1"/>
    <property type="match status" value="1"/>
</dbReference>
<keyword evidence="5" id="KW-0255">Endonuclease</keyword>
<dbReference type="GO" id="GO:0004190">
    <property type="term" value="F:aspartic-type endopeptidase activity"/>
    <property type="evidence" value="ECO:0007669"/>
    <property type="project" value="InterPro"/>
</dbReference>
<evidence type="ECO:0000256" key="7">
    <source>
        <dbReference type="ARBA" id="ARBA00022918"/>
    </source>
</evidence>
<proteinExistence type="predicted"/>
<keyword evidence="7 10" id="KW-0695">RNA-directed DNA polymerase</keyword>
<feature type="domain" description="Reverse transcriptase" evidence="9">
    <location>
        <begin position="1564"/>
        <end position="1754"/>
    </location>
</feature>
<evidence type="ECO:0000256" key="6">
    <source>
        <dbReference type="ARBA" id="ARBA00022801"/>
    </source>
</evidence>
<dbReference type="InterPro" id="IPR001969">
    <property type="entry name" value="Aspartic_peptidase_AS"/>
</dbReference>
<dbReference type="InterPro" id="IPR043502">
    <property type="entry name" value="DNA/RNA_pol_sf"/>
</dbReference>
<feature type="compositionally biased region" description="Low complexity" evidence="8">
    <location>
        <begin position="229"/>
        <end position="240"/>
    </location>
</feature>
<dbReference type="EMBL" id="BKCJ010004174">
    <property type="protein sequence ID" value="GEU59456.1"/>
    <property type="molecule type" value="Genomic_DNA"/>
</dbReference>
<evidence type="ECO:0000256" key="8">
    <source>
        <dbReference type="SAM" id="MobiDB-lite"/>
    </source>
</evidence>
<dbReference type="GO" id="GO:0004519">
    <property type="term" value="F:endonuclease activity"/>
    <property type="evidence" value="ECO:0007669"/>
    <property type="project" value="UniProtKB-KW"/>
</dbReference>
<dbReference type="PANTHER" id="PTHR24559">
    <property type="entry name" value="TRANSPOSON TY3-I GAG-POL POLYPROTEIN"/>
    <property type="match status" value="1"/>
</dbReference>
<dbReference type="Gene3D" id="3.10.10.10">
    <property type="entry name" value="HIV Type 1 Reverse Transcriptase, subunit A, domain 1"/>
    <property type="match status" value="2"/>
</dbReference>
<reference evidence="10" key="1">
    <citation type="journal article" date="2019" name="Sci. Rep.">
        <title>Draft genome of Tanacetum cinerariifolium, the natural source of mosquito coil.</title>
        <authorList>
            <person name="Yamashiro T."/>
            <person name="Shiraishi A."/>
            <person name="Satake H."/>
            <person name="Nakayama K."/>
        </authorList>
    </citation>
    <scope>NUCLEOTIDE SEQUENCE</scope>
</reference>
<dbReference type="PROSITE" id="PS00141">
    <property type="entry name" value="ASP_PROTEASE"/>
    <property type="match status" value="1"/>
</dbReference>
<organism evidence="10">
    <name type="scientific">Tanacetum cinerariifolium</name>
    <name type="common">Dalmatian daisy</name>
    <name type="synonym">Chrysanthemum cinerariifolium</name>
    <dbReference type="NCBI Taxonomy" id="118510"/>
    <lineage>
        <taxon>Eukaryota</taxon>
        <taxon>Viridiplantae</taxon>
        <taxon>Streptophyta</taxon>
        <taxon>Embryophyta</taxon>
        <taxon>Tracheophyta</taxon>
        <taxon>Spermatophyta</taxon>
        <taxon>Magnoliopsida</taxon>
        <taxon>eudicotyledons</taxon>
        <taxon>Gunneridae</taxon>
        <taxon>Pentapetalae</taxon>
        <taxon>asterids</taxon>
        <taxon>campanulids</taxon>
        <taxon>Asterales</taxon>
        <taxon>Asteraceae</taxon>
        <taxon>Asteroideae</taxon>
        <taxon>Anthemideae</taxon>
        <taxon>Anthemidinae</taxon>
        <taxon>Tanacetum</taxon>
    </lineage>
</organism>
<dbReference type="Pfam" id="PF08284">
    <property type="entry name" value="RVP_2"/>
    <property type="match status" value="1"/>
</dbReference>
<feature type="region of interest" description="Disordered" evidence="8">
    <location>
        <begin position="831"/>
        <end position="869"/>
    </location>
</feature>
<dbReference type="GO" id="GO:0006508">
    <property type="term" value="P:proteolysis"/>
    <property type="evidence" value="ECO:0007669"/>
    <property type="project" value="UniProtKB-KW"/>
</dbReference>
<dbReference type="SUPFAM" id="SSF56672">
    <property type="entry name" value="DNA/RNA polymerases"/>
    <property type="match status" value="2"/>
</dbReference>
<feature type="region of interest" description="Disordered" evidence="8">
    <location>
        <begin position="1301"/>
        <end position="1329"/>
    </location>
</feature>
<feature type="compositionally biased region" description="Acidic residues" evidence="8">
    <location>
        <begin position="918"/>
        <end position="931"/>
    </location>
</feature>
<dbReference type="Pfam" id="PF03732">
    <property type="entry name" value="Retrotrans_gag"/>
    <property type="match status" value="1"/>
</dbReference>
<dbReference type="CDD" id="cd01647">
    <property type="entry name" value="RT_LTR"/>
    <property type="match status" value="1"/>
</dbReference>
<evidence type="ECO:0000313" key="10">
    <source>
        <dbReference type="EMBL" id="GEU59456.1"/>
    </source>
</evidence>
<dbReference type="PANTHER" id="PTHR24559:SF427">
    <property type="entry name" value="RNA-DIRECTED DNA POLYMERASE"/>
    <property type="match status" value="1"/>
</dbReference>
<keyword evidence="4" id="KW-0540">Nuclease</keyword>
<protein>
    <submittedName>
        <fullName evidence="10">Putative reverse transcriptase domain-containing protein</fullName>
    </submittedName>
</protein>
<evidence type="ECO:0000256" key="5">
    <source>
        <dbReference type="ARBA" id="ARBA00022759"/>
    </source>
</evidence>
<accession>A0A6L2LCG1</accession>
<feature type="region of interest" description="Disordered" evidence="8">
    <location>
        <begin position="893"/>
        <end position="933"/>
    </location>
</feature>
<keyword evidence="6" id="KW-0378">Hydrolase</keyword>
<keyword evidence="2" id="KW-0808">Transferase</keyword>
<dbReference type="FunFam" id="3.10.10.10:FF:000007">
    <property type="entry name" value="Retrovirus-related Pol polyprotein from transposon 17.6-like Protein"/>
    <property type="match status" value="1"/>
</dbReference>
<feature type="region of interest" description="Disordered" evidence="8">
    <location>
        <begin position="221"/>
        <end position="240"/>
    </location>
</feature>
<evidence type="ECO:0000256" key="3">
    <source>
        <dbReference type="ARBA" id="ARBA00022695"/>
    </source>
</evidence>
<dbReference type="InterPro" id="IPR053134">
    <property type="entry name" value="RNA-dir_DNA_polymerase"/>
</dbReference>
<dbReference type="InterPro" id="IPR056924">
    <property type="entry name" value="SH3_Tf2-1"/>
</dbReference>
<dbReference type="PROSITE" id="PS50878">
    <property type="entry name" value="RT_POL"/>
    <property type="match status" value="1"/>
</dbReference>
<dbReference type="GO" id="GO:0003964">
    <property type="term" value="F:RNA-directed DNA polymerase activity"/>
    <property type="evidence" value="ECO:0007669"/>
    <property type="project" value="UniProtKB-KW"/>
</dbReference>
<evidence type="ECO:0000256" key="1">
    <source>
        <dbReference type="ARBA" id="ARBA00022670"/>
    </source>
</evidence>
<gene>
    <name evidence="10" type="ORF">Tci_031434</name>
</gene>
<dbReference type="Pfam" id="PF17917">
    <property type="entry name" value="RT_RNaseH"/>
    <property type="match status" value="1"/>
</dbReference>
<evidence type="ECO:0000259" key="9">
    <source>
        <dbReference type="PROSITE" id="PS50878"/>
    </source>
</evidence>
<dbReference type="InterPro" id="IPR041373">
    <property type="entry name" value="RT_RNaseH"/>
</dbReference>
<dbReference type="InterPro" id="IPR043128">
    <property type="entry name" value="Rev_trsase/Diguanyl_cyclase"/>
</dbReference>